<protein>
    <submittedName>
        <fullName evidence="3">Tripartite tricarboxylate transporter TctB family protein</fullName>
    </submittedName>
</protein>
<organism evidence="3 4">
    <name type="scientific">Sporosarcina oncorhynchi</name>
    <dbReference type="NCBI Taxonomy" id="3056444"/>
    <lineage>
        <taxon>Bacteria</taxon>
        <taxon>Bacillati</taxon>
        <taxon>Bacillota</taxon>
        <taxon>Bacilli</taxon>
        <taxon>Bacillales</taxon>
        <taxon>Caryophanaceae</taxon>
        <taxon>Sporosarcina</taxon>
    </lineage>
</organism>
<proteinExistence type="predicted"/>
<evidence type="ECO:0000313" key="3">
    <source>
        <dbReference type="EMBL" id="WOV88094.1"/>
    </source>
</evidence>
<dbReference type="InterPro" id="IPR009936">
    <property type="entry name" value="DUF1468"/>
</dbReference>
<dbReference type="Pfam" id="PF07331">
    <property type="entry name" value="TctB"/>
    <property type="match status" value="1"/>
</dbReference>
<dbReference type="Proteomes" id="UP001303902">
    <property type="component" value="Chromosome"/>
</dbReference>
<evidence type="ECO:0000259" key="2">
    <source>
        <dbReference type="Pfam" id="PF07331"/>
    </source>
</evidence>
<gene>
    <name evidence="3" type="ORF">QWT69_02930</name>
</gene>
<accession>A0ABZ0L7E9</accession>
<feature type="transmembrane region" description="Helical" evidence="1">
    <location>
        <begin position="120"/>
        <end position="140"/>
    </location>
</feature>
<feature type="transmembrane region" description="Helical" evidence="1">
    <location>
        <begin position="7"/>
        <end position="24"/>
    </location>
</feature>
<keyword evidence="1" id="KW-1133">Transmembrane helix</keyword>
<evidence type="ECO:0000256" key="1">
    <source>
        <dbReference type="SAM" id="Phobius"/>
    </source>
</evidence>
<feature type="transmembrane region" description="Helical" evidence="1">
    <location>
        <begin position="68"/>
        <end position="86"/>
    </location>
</feature>
<sequence length="147" mass="16192">MKVAHITSGIISIFIGGFFYYLTLDFPETKSTDTGAAFMPRIYCGLLIVFGLILFIQGLLDKNKVERIDRTIGYALISMAIVLAYVLTMPYIGFYISTALTIFGLLLFSKVRKVSTLVSVPLGAILFVYIVFGILLKVSIPLGSLFS</sequence>
<evidence type="ECO:0000313" key="4">
    <source>
        <dbReference type="Proteomes" id="UP001303902"/>
    </source>
</evidence>
<keyword evidence="4" id="KW-1185">Reference proteome</keyword>
<reference evidence="3 4" key="1">
    <citation type="submission" date="2023-06" db="EMBL/GenBank/DDBJ databases">
        <title>Sporosarcina sp. nov., isolated from Korean tranditional fermented seafood 'Jeotgal'.</title>
        <authorList>
            <person name="Yang A.I."/>
            <person name="Shin N.-R."/>
        </authorList>
    </citation>
    <scope>NUCLEOTIDE SEQUENCE [LARGE SCALE GENOMIC DNA]</scope>
    <source>
        <strain evidence="3 4">T2O-4</strain>
    </source>
</reference>
<name>A0ABZ0L7E9_9BACL</name>
<keyword evidence="1" id="KW-0472">Membrane</keyword>
<feature type="domain" description="DUF1468" evidence="2">
    <location>
        <begin position="9"/>
        <end position="141"/>
    </location>
</feature>
<keyword evidence="1" id="KW-0812">Transmembrane</keyword>
<dbReference type="EMBL" id="CP129118">
    <property type="protein sequence ID" value="WOV88094.1"/>
    <property type="molecule type" value="Genomic_DNA"/>
</dbReference>
<dbReference type="RefSeq" id="WP_317968803.1">
    <property type="nucleotide sequence ID" value="NZ_CP129118.1"/>
</dbReference>
<feature type="transmembrane region" description="Helical" evidence="1">
    <location>
        <begin position="36"/>
        <end position="56"/>
    </location>
</feature>